<keyword evidence="4" id="KW-0677">Repeat</keyword>
<reference evidence="6" key="1">
    <citation type="submission" date="2020-04" db="EMBL/GenBank/DDBJ databases">
        <title>Draft genome resource of the tomato pathogen Pseudocercospora fuligena.</title>
        <authorList>
            <person name="Zaccaron A."/>
        </authorList>
    </citation>
    <scope>NUCLEOTIDE SEQUENCE</scope>
    <source>
        <strain evidence="6">PF001</strain>
    </source>
</reference>
<evidence type="ECO:0000313" key="7">
    <source>
        <dbReference type="Proteomes" id="UP000660729"/>
    </source>
</evidence>
<gene>
    <name evidence="6" type="ORF">HII31_11170</name>
</gene>
<dbReference type="InterPro" id="IPR001611">
    <property type="entry name" value="Leu-rich_rpt"/>
</dbReference>
<dbReference type="SUPFAM" id="SSF52058">
    <property type="entry name" value="L domain-like"/>
    <property type="match status" value="1"/>
</dbReference>
<proteinExistence type="predicted"/>
<dbReference type="EMBL" id="JABCIY010000227">
    <property type="protein sequence ID" value="KAF7187546.1"/>
    <property type="molecule type" value="Genomic_DNA"/>
</dbReference>
<dbReference type="GO" id="GO:0005576">
    <property type="term" value="C:extracellular region"/>
    <property type="evidence" value="ECO:0007669"/>
    <property type="project" value="UniProtKB-SubCell"/>
</dbReference>
<evidence type="ECO:0008006" key="8">
    <source>
        <dbReference type="Google" id="ProtNLM"/>
    </source>
</evidence>
<evidence type="ECO:0000256" key="2">
    <source>
        <dbReference type="ARBA" id="ARBA00022525"/>
    </source>
</evidence>
<dbReference type="InterPro" id="IPR051582">
    <property type="entry name" value="LRR_extensin-like_regulator"/>
</dbReference>
<evidence type="ECO:0000256" key="1">
    <source>
        <dbReference type="ARBA" id="ARBA00004613"/>
    </source>
</evidence>
<dbReference type="AlphaFoldDB" id="A0A8H6R7V2"/>
<dbReference type="Pfam" id="PF00560">
    <property type="entry name" value="LRR_1"/>
    <property type="match status" value="4"/>
</dbReference>
<comment type="caution">
    <text evidence="6">The sequence shown here is derived from an EMBL/GenBank/DDBJ whole genome shotgun (WGS) entry which is preliminary data.</text>
</comment>
<organism evidence="6 7">
    <name type="scientific">Pseudocercospora fuligena</name>
    <dbReference type="NCBI Taxonomy" id="685502"/>
    <lineage>
        <taxon>Eukaryota</taxon>
        <taxon>Fungi</taxon>
        <taxon>Dikarya</taxon>
        <taxon>Ascomycota</taxon>
        <taxon>Pezizomycotina</taxon>
        <taxon>Dothideomycetes</taxon>
        <taxon>Dothideomycetidae</taxon>
        <taxon>Mycosphaerellales</taxon>
        <taxon>Mycosphaerellaceae</taxon>
        <taxon>Pseudocercospora</taxon>
    </lineage>
</organism>
<evidence type="ECO:0000256" key="4">
    <source>
        <dbReference type="ARBA" id="ARBA00022737"/>
    </source>
</evidence>
<evidence type="ECO:0000256" key="5">
    <source>
        <dbReference type="SAM" id="SignalP"/>
    </source>
</evidence>
<accession>A0A8H6R7V2</accession>
<evidence type="ECO:0000313" key="6">
    <source>
        <dbReference type="EMBL" id="KAF7187546.1"/>
    </source>
</evidence>
<feature type="signal peptide" evidence="5">
    <location>
        <begin position="1"/>
        <end position="21"/>
    </location>
</feature>
<name>A0A8H6R7V2_9PEZI</name>
<dbReference type="PANTHER" id="PTHR32093:SF128">
    <property type="entry name" value="LEUCINE-RICH REPEAT-CONTAINING N-TERMINAL PLANT-TYPE DOMAIN-CONTAINING PROTEIN"/>
    <property type="match status" value="1"/>
</dbReference>
<feature type="chain" id="PRO_5034199716" description="Leucine-rich repeat-containing N-terminal plant-type domain-containing protein" evidence="5">
    <location>
        <begin position="22"/>
        <end position="284"/>
    </location>
</feature>
<evidence type="ECO:0000256" key="3">
    <source>
        <dbReference type="ARBA" id="ARBA00022729"/>
    </source>
</evidence>
<dbReference type="InterPro" id="IPR032675">
    <property type="entry name" value="LRR_dom_sf"/>
</dbReference>
<sequence>MGSFVLSSAVLLSCISSTVYAAPLVGLPKVDNLLRDRVTLQAFAKTITSDPVGNITKTYGGANVCDFAGVSCDTHPDGYNAVAGIDYNGYNLGSNLKLAGFLDKLIDLVFLHVNSNGFVGTIPDVSKLKYLYEIDVSNNNLTGPFPTNVFAAPLTFLDLRYNGFSGPLPADLFNGKDMDIIFINDNKFTGPIPETTKANVTYVTLANNQLTGPIPASLANNVGLKELLLGGNQLTGNVPEALCALPLDVLDVSLNKQLSGALGPKCKVLVQKEVLNITGTALTA</sequence>
<dbReference type="Gene3D" id="3.80.10.10">
    <property type="entry name" value="Ribonuclease Inhibitor"/>
    <property type="match status" value="2"/>
</dbReference>
<protein>
    <recommendedName>
        <fullName evidence="8">Leucine-rich repeat-containing N-terminal plant-type domain-containing protein</fullName>
    </recommendedName>
</protein>
<dbReference type="OrthoDB" id="676979at2759"/>
<dbReference type="Proteomes" id="UP000660729">
    <property type="component" value="Unassembled WGS sequence"/>
</dbReference>
<dbReference type="PANTHER" id="PTHR32093">
    <property type="entry name" value="LEUCINE-RICH REPEAT EXTENSIN-LIKE PROTEIN 3-RELATED"/>
    <property type="match status" value="1"/>
</dbReference>
<keyword evidence="2" id="KW-0964">Secreted</keyword>
<comment type="subcellular location">
    <subcellularLocation>
        <location evidence="1">Secreted</location>
    </subcellularLocation>
</comment>
<keyword evidence="3 5" id="KW-0732">Signal</keyword>
<keyword evidence="7" id="KW-1185">Reference proteome</keyword>